<comment type="caution">
    <text evidence="2">The sequence shown here is derived from an EMBL/GenBank/DDBJ whole genome shotgun (WGS) entry which is preliminary data.</text>
</comment>
<proteinExistence type="predicted"/>
<dbReference type="Pfam" id="PF07883">
    <property type="entry name" value="Cupin_2"/>
    <property type="match status" value="1"/>
</dbReference>
<dbReference type="SUPFAM" id="SSF51182">
    <property type="entry name" value="RmlC-like cupins"/>
    <property type="match status" value="1"/>
</dbReference>
<accession>A0AAD7BXX9</accession>
<dbReference type="PANTHER" id="PTHR36156">
    <property type="entry name" value="SLR2101 PROTEIN"/>
    <property type="match status" value="1"/>
</dbReference>
<dbReference type="PANTHER" id="PTHR36156:SF2">
    <property type="entry name" value="CUPIN TYPE-2 DOMAIN-CONTAINING PROTEIN"/>
    <property type="match status" value="1"/>
</dbReference>
<feature type="domain" description="Cupin type-2" evidence="1">
    <location>
        <begin position="84"/>
        <end position="148"/>
    </location>
</feature>
<dbReference type="EMBL" id="JARKIF010000008">
    <property type="protein sequence ID" value="KAJ7633250.1"/>
    <property type="molecule type" value="Genomic_DNA"/>
</dbReference>
<organism evidence="2 3">
    <name type="scientific">Roridomyces roridus</name>
    <dbReference type="NCBI Taxonomy" id="1738132"/>
    <lineage>
        <taxon>Eukaryota</taxon>
        <taxon>Fungi</taxon>
        <taxon>Dikarya</taxon>
        <taxon>Basidiomycota</taxon>
        <taxon>Agaricomycotina</taxon>
        <taxon>Agaricomycetes</taxon>
        <taxon>Agaricomycetidae</taxon>
        <taxon>Agaricales</taxon>
        <taxon>Marasmiineae</taxon>
        <taxon>Mycenaceae</taxon>
        <taxon>Roridomyces</taxon>
    </lineage>
</organism>
<name>A0AAD7BXX9_9AGAR</name>
<dbReference type="AlphaFoldDB" id="A0AAD7BXX9"/>
<protein>
    <recommendedName>
        <fullName evidence="1">Cupin type-2 domain-containing protein</fullName>
    </recommendedName>
</protein>
<gene>
    <name evidence="2" type="ORF">FB45DRAFT_914727</name>
</gene>
<sequence>MSSTSSQLPDARLVVTGHTADGTSVFTYDDTPTPFFPFGPAGSSFTTFHASSTVPVSNTAPFPELGSTLPRPPPEGVIFCITDIRAGSRAPMHRTLSIDYTVILSGEIVCILDSGEERTVKAGEFIVQRGTNHAWHNRSEETCRMLAVMVGAEKIVLNGKVFEETVIKKPE</sequence>
<evidence type="ECO:0000313" key="3">
    <source>
        <dbReference type="Proteomes" id="UP001221142"/>
    </source>
</evidence>
<dbReference type="InterPro" id="IPR014710">
    <property type="entry name" value="RmlC-like_jellyroll"/>
</dbReference>
<evidence type="ECO:0000259" key="1">
    <source>
        <dbReference type="Pfam" id="PF07883"/>
    </source>
</evidence>
<dbReference type="Proteomes" id="UP001221142">
    <property type="component" value="Unassembled WGS sequence"/>
</dbReference>
<dbReference type="InterPro" id="IPR013096">
    <property type="entry name" value="Cupin_2"/>
</dbReference>
<dbReference type="CDD" id="cd02231">
    <property type="entry name" value="cupin_BLL6423-like"/>
    <property type="match status" value="1"/>
</dbReference>
<dbReference type="InterPro" id="IPR011051">
    <property type="entry name" value="RmlC_Cupin_sf"/>
</dbReference>
<dbReference type="InterPro" id="IPR047142">
    <property type="entry name" value="OryJ/VirC-like"/>
</dbReference>
<reference evidence="2" key="1">
    <citation type="submission" date="2023-03" db="EMBL/GenBank/DDBJ databases">
        <title>Massive genome expansion in bonnet fungi (Mycena s.s.) driven by repeated elements and novel gene families across ecological guilds.</title>
        <authorList>
            <consortium name="Lawrence Berkeley National Laboratory"/>
            <person name="Harder C.B."/>
            <person name="Miyauchi S."/>
            <person name="Viragh M."/>
            <person name="Kuo A."/>
            <person name="Thoen E."/>
            <person name="Andreopoulos B."/>
            <person name="Lu D."/>
            <person name="Skrede I."/>
            <person name="Drula E."/>
            <person name="Henrissat B."/>
            <person name="Morin E."/>
            <person name="Kohler A."/>
            <person name="Barry K."/>
            <person name="LaButti K."/>
            <person name="Morin E."/>
            <person name="Salamov A."/>
            <person name="Lipzen A."/>
            <person name="Mereny Z."/>
            <person name="Hegedus B."/>
            <person name="Baldrian P."/>
            <person name="Stursova M."/>
            <person name="Weitz H."/>
            <person name="Taylor A."/>
            <person name="Grigoriev I.V."/>
            <person name="Nagy L.G."/>
            <person name="Martin F."/>
            <person name="Kauserud H."/>
        </authorList>
    </citation>
    <scope>NUCLEOTIDE SEQUENCE</scope>
    <source>
        <strain evidence="2">9284</strain>
    </source>
</reference>
<evidence type="ECO:0000313" key="2">
    <source>
        <dbReference type="EMBL" id="KAJ7633250.1"/>
    </source>
</evidence>
<dbReference type="Gene3D" id="2.60.120.10">
    <property type="entry name" value="Jelly Rolls"/>
    <property type="match status" value="1"/>
</dbReference>
<keyword evidence="3" id="KW-1185">Reference proteome</keyword>